<dbReference type="Proteomes" id="UP000311605">
    <property type="component" value="Unassembled WGS sequence"/>
</dbReference>
<gene>
    <name evidence="10" type="ORF">FHP24_13630</name>
</gene>
<evidence type="ECO:0000313" key="10">
    <source>
        <dbReference type="EMBL" id="TNM63820.1"/>
    </source>
</evidence>
<reference evidence="10 11" key="1">
    <citation type="submission" date="2019-06" db="EMBL/GenBank/DDBJ databases">
        <title>The draft genome of Rhizobium smilacinae PTYR-5.</title>
        <authorList>
            <person name="Liu L."/>
            <person name="Li L."/>
            <person name="Zhang X."/>
        </authorList>
    </citation>
    <scope>NUCLEOTIDE SEQUENCE [LARGE SCALE GENOMIC DNA]</scope>
    <source>
        <strain evidence="10 11">PTYR-5</strain>
    </source>
</reference>
<dbReference type="Gene3D" id="3.30.420.40">
    <property type="match status" value="2"/>
</dbReference>
<comment type="similarity">
    <text evidence="1 7">Belongs to the FGGY kinase family.</text>
</comment>
<dbReference type="EMBL" id="VDMN01000002">
    <property type="protein sequence ID" value="TNM63820.1"/>
    <property type="molecule type" value="Genomic_DNA"/>
</dbReference>
<dbReference type="InterPro" id="IPR000577">
    <property type="entry name" value="Carb_kinase_FGGY"/>
</dbReference>
<dbReference type="InterPro" id="IPR018483">
    <property type="entry name" value="Carb_kinase_FGGY_CS"/>
</dbReference>
<dbReference type="InterPro" id="IPR018484">
    <property type="entry name" value="FGGY_N"/>
</dbReference>
<dbReference type="GO" id="GO:0005829">
    <property type="term" value="C:cytosol"/>
    <property type="evidence" value="ECO:0007669"/>
    <property type="project" value="TreeGrafter"/>
</dbReference>
<accession>A0A5C4XMH2</accession>
<evidence type="ECO:0000256" key="1">
    <source>
        <dbReference type="ARBA" id="ARBA00009156"/>
    </source>
</evidence>
<evidence type="ECO:0000256" key="5">
    <source>
        <dbReference type="ARBA" id="ARBA00022840"/>
    </source>
</evidence>
<proteinExistence type="inferred from homology"/>
<dbReference type="GO" id="GO:0019563">
    <property type="term" value="P:glycerol catabolic process"/>
    <property type="evidence" value="ECO:0007669"/>
    <property type="project" value="TreeGrafter"/>
</dbReference>
<dbReference type="OrthoDB" id="9805576at2"/>
<dbReference type="CDD" id="cd07769">
    <property type="entry name" value="ASKHA_NBD_FGGY_GK"/>
    <property type="match status" value="1"/>
</dbReference>
<keyword evidence="5" id="KW-0067">ATP-binding</keyword>
<dbReference type="InterPro" id="IPR018485">
    <property type="entry name" value="FGGY_C"/>
</dbReference>
<dbReference type="RefSeq" id="WP_139676724.1">
    <property type="nucleotide sequence ID" value="NZ_VDMN01000002.1"/>
</dbReference>
<dbReference type="PIRSF" id="PIRSF000538">
    <property type="entry name" value="GlpK"/>
    <property type="match status" value="1"/>
</dbReference>
<evidence type="ECO:0000259" key="8">
    <source>
        <dbReference type="Pfam" id="PF00370"/>
    </source>
</evidence>
<evidence type="ECO:0000256" key="3">
    <source>
        <dbReference type="ARBA" id="ARBA00022741"/>
    </source>
</evidence>
<evidence type="ECO:0000313" key="11">
    <source>
        <dbReference type="Proteomes" id="UP000311605"/>
    </source>
</evidence>
<dbReference type="Pfam" id="PF00370">
    <property type="entry name" value="FGGY_N"/>
    <property type="match status" value="1"/>
</dbReference>
<dbReference type="PROSITE" id="PS00445">
    <property type="entry name" value="FGGY_KINASES_2"/>
    <property type="match status" value="1"/>
</dbReference>
<dbReference type="SUPFAM" id="SSF53067">
    <property type="entry name" value="Actin-like ATPase domain"/>
    <property type="match status" value="2"/>
</dbReference>
<comment type="caution">
    <text evidence="10">The sequence shown here is derived from an EMBL/GenBank/DDBJ whole genome shotgun (WGS) entry which is preliminary data.</text>
</comment>
<protein>
    <recommendedName>
        <fullName evidence="6">ATP:glycerol 3-phosphotransferase</fullName>
    </recommendedName>
</protein>
<evidence type="ECO:0000256" key="2">
    <source>
        <dbReference type="ARBA" id="ARBA00022679"/>
    </source>
</evidence>
<keyword evidence="3" id="KW-0547">Nucleotide-binding</keyword>
<evidence type="ECO:0000259" key="9">
    <source>
        <dbReference type="Pfam" id="PF02782"/>
    </source>
</evidence>
<dbReference type="InterPro" id="IPR043129">
    <property type="entry name" value="ATPase_NBD"/>
</dbReference>
<dbReference type="Pfam" id="PF02782">
    <property type="entry name" value="FGGY_C"/>
    <property type="match status" value="1"/>
</dbReference>
<dbReference type="PANTHER" id="PTHR10196:SF69">
    <property type="entry name" value="GLYCEROL KINASE"/>
    <property type="match status" value="1"/>
</dbReference>
<keyword evidence="11" id="KW-1185">Reference proteome</keyword>
<dbReference type="PANTHER" id="PTHR10196">
    <property type="entry name" value="SUGAR KINASE"/>
    <property type="match status" value="1"/>
</dbReference>
<sequence length="492" mass="51548">MSDGGRGEHVIAIDQGTTNTKAILVNSAGVVVAKASAPLKSSYPRPGWAEQSAEDIWASVQAVIADIVQRNSVAVAGLAIANQRETLVVWDAETAKPITPAILWQCRRTAKACEALIAEGRDPMVVEATGLSINALFPASKLAWVMENVPEAKPLAVQGRLRAGTVDSWLLYKLSNGREFATDHSNASRTQLFNTATLKWDESLCELFGVPGAALPEVRFSDSRFGEVAEGATALKAGVPILAMMGDSHAALYGHRVRAPGLVKATYGTGSSLMTLTPGRVLSKNGLSSTIAWSDGRGVAYALEGNITVSAQAASFAAEMLGLPDAQALSALAQTVPDAAGVTFVPALAGLGAPHWNDNVSGTISGMTLATTRAHIARATLDAIVLQVSDVFVAMEKDLGARLDGLLADGGASSNDFLMQLQADVLDRPVTRSGQAEVGAIGVAMMALLSLHGDTPSLDETRSEFQPRTDAAAWRTEATRGWQSLLARLIAN</sequence>
<keyword evidence="4 7" id="KW-0418">Kinase</keyword>
<feature type="domain" description="Carbohydrate kinase FGGY C-terminal" evidence="9">
    <location>
        <begin position="264"/>
        <end position="449"/>
    </location>
</feature>
<organism evidence="10 11">
    <name type="scientific">Aliirhizobium smilacinae</name>
    <dbReference type="NCBI Taxonomy" id="1395944"/>
    <lineage>
        <taxon>Bacteria</taxon>
        <taxon>Pseudomonadati</taxon>
        <taxon>Pseudomonadota</taxon>
        <taxon>Alphaproteobacteria</taxon>
        <taxon>Hyphomicrobiales</taxon>
        <taxon>Rhizobiaceae</taxon>
        <taxon>Aliirhizobium</taxon>
    </lineage>
</organism>
<dbReference type="GO" id="GO:0005524">
    <property type="term" value="F:ATP binding"/>
    <property type="evidence" value="ECO:0007669"/>
    <property type="project" value="UniProtKB-KW"/>
</dbReference>
<dbReference type="GO" id="GO:0004370">
    <property type="term" value="F:glycerol kinase activity"/>
    <property type="evidence" value="ECO:0007669"/>
    <property type="project" value="TreeGrafter"/>
</dbReference>
<dbReference type="AlphaFoldDB" id="A0A5C4XMH2"/>
<evidence type="ECO:0000256" key="4">
    <source>
        <dbReference type="ARBA" id="ARBA00022777"/>
    </source>
</evidence>
<name>A0A5C4XMH2_9HYPH</name>
<evidence type="ECO:0000256" key="6">
    <source>
        <dbReference type="ARBA" id="ARBA00043149"/>
    </source>
</evidence>
<evidence type="ECO:0000256" key="7">
    <source>
        <dbReference type="RuleBase" id="RU003733"/>
    </source>
</evidence>
<keyword evidence="2 7" id="KW-0808">Transferase</keyword>
<feature type="domain" description="Carbohydrate kinase FGGY N-terminal" evidence="8">
    <location>
        <begin position="10"/>
        <end position="254"/>
    </location>
</feature>